<sequence length="41" mass="4273">TYGAAEILLIPSTADVMAFCQRGSPGIVIANLIVRDGVINL</sequence>
<name>A0A510PME2_MICAE</name>
<reference evidence="1 2" key="1">
    <citation type="journal article" date="2019" name="Appl. Environ. Microbiol.">
        <title>Co-occurrence of broad and narrow host-range viruses infecting the toxic bloom-forming cyanobacterium Microcystis aeruginosa.</title>
        <authorList>
            <person name="Morimoto D."/>
            <person name="Tominaga K."/>
            <person name="Nishimura Y."/>
            <person name="Yoshida N."/>
            <person name="Kimura S."/>
            <person name="Sako Y."/>
            <person name="Yoshida T."/>
        </authorList>
    </citation>
    <scope>NUCLEOTIDE SEQUENCE [LARGE SCALE GENOMIC DNA]</scope>
    <source>
        <strain evidence="1 2">11-30S32</strain>
    </source>
</reference>
<protein>
    <submittedName>
        <fullName evidence="1">Uncharacterized protein</fullName>
    </submittedName>
</protein>
<comment type="caution">
    <text evidence="1">The sequence shown here is derived from an EMBL/GenBank/DDBJ whole genome shotgun (WGS) entry which is preliminary data.</text>
</comment>
<gene>
    <name evidence="1" type="ORF">MAE30S32_36480</name>
</gene>
<evidence type="ECO:0000313" key="2">
    <source>
        <dbReference type="Proteomes" id="UP000321223"/>
    </source>
</evidence>
<evidence type="ECO:0000313" key="1">
    <source>
        <dbReference type="EMBL" id="GCA94996.1"/>
    </source>
</evidence>
<proteinExistence type="predicted"/>
<dbReference type="EMBL" id="BHVU01000282">
    <property type="protein sequence ID" value="GCA94996.1"/>
    <property type="molecule type" value="Genomic_DNA"/>
</dbReference>
<feature type="non-terminal residue" evidence="1">
    <location>
        <position position="1"/>
    </location>
</feature>
<dbReference type="Proteomes" id="UP000321223">
    <property type="component" value="Unassembled WGS sequence"/>
</dbReference>
<accession>A0A510PME2</accession>
<organism evidence="1 2">
    <name type="scientific">Microcystis aeruginosa 11-30S32</name>
    <dbReference type="NCBI Taxonomy" id="2358142"/>
    <lineage>
        <taxon>Bacteria</taxon>
        <taxon>Bacillati</taxon>
        <taxon>Cyanobacteriota</taxon>
        <taxon>Cyanophyceae</taxon>
        <taxon>Oscillatoriophycideae</taxon>
        <taxon>Chroococcales</taxon>
        <taxon>Microcystaceae</taxon>
        <taxon>Microcystis</taxon>
    </lineage>
</organism>
<dbReference type="AlphaFoldDB" id="A0A510PME2"/>